<reference evidence="10" key="2">
    <citation type="journal article" date="2023" name="BMC Genomics">
        <title>Pest status, molecular evolution, and epigenetic factors derived from the genome assembly of Frankliniella fusca, a thysanopteran phytovirus vector.</title>
        <authorList>
            <person name="Catto M.A."/>
            <person name="Labadie P.E."/>
            <person name="Jacobson A.L."/>
            <person name="Kennedy G.G."/>
            <person name="Srinivasan R."/>
            <person name="Hunt B.G."/>
        </authorList>
    </citation>
    <scope>NUCLEOTIDE SEQUENCE</scope>
    <source>
        <strain evidence="10">PL_HMW_Pooled</strain>
    </source>
</reference>
<evidence type="ECO:0000256" key="4">
    <source>
        <dbReference type="ARBA" id="ARBA00022692"/>
    </source>
</evidence>
<keyword evidence="3" id="KW-0963">Cytoplasm</keyword>
<reference evidence="10" key="1">
    <citation type="submission" date="2021-07" db="EMBL/GenBank/DDBJ databases">
        <authorList>
            <person name="Catto M.A."/>
            <person name="Jacobson A."/>
            <person name="Kennedy G."/>
            <person name="Labadie P."/>
            <person name="Hunt B.G."/>
            <person name="Srinivasan R."/>
        </authorList>
    </citation>
    <scope>NUCLEOTIDE SEQUENCE</scope>
    <source>
        <strain evidence="10">PL_HMW_Pooled</strain>
        <tissue evidence="10">Head</tissue>
    </source>
</reference>
<keyword evidence="8 9" id="KW-0472">Membrane</keyword>
<evidence type="ECO:0000256" key="2">
    <source>
        <dbReference type="ARBA" id="ARBA00004496"/>
    </source>
</evidence>
<name>A0AAE1HU79_9NEOP</name>
<keyword evidence="11" id="KW-1185">Reference proteome</keyword>
<gene>
    <name evidence="10" type="ORF">KUF71_015808</name>
</gene>
<evidence type="ECO:0000313" key="10">
    <source>
        <dbReference type="EMBL" id="KAK3927523.1"/>
    </source>
</evidence>
<evidence type="ECO:0000256" key="8">
    <source>
        <dbReference type="ARBA" id="ARBA00023136"/>
    </source>
</evidence>
<dbReference type="InterPro" id="IPR038757">
    <property type="entry name" value="BRAP"/>
</dbReference>
<evidence type="ECO:0000256" key="9">
    <source>
        <dbReference type="SAM" id="Phobius"/>
    </source>
</evidence>
<evidence type="ECO:0000256" key="3">
    <source>
        <dbReference type="ARBA" id="ARBA00022490"/>
    </source>
</evidence>
<dbReference type="PANTHER" id="PTHR35259:SF1">
    <property type="entry name" value="BOMBESIN RECEPTOR-ACTIVATED PROTEIN C6ORF89"/>
    <property type="match status" value="1"/>
</dbReference>
<keyword evidence="5" id="KW-0735">Signal-anchor</keyword>
<dbReference type="GO" id="GO:0000139">
    <property type="term" value="C:Golgi membrane"/>
    <property type="evidence" value="ECO:0007669"/>
    <property type="project" value="UniProtKB-SubCell"/>
</dbReference>
<keyword evidence="6 9" id="KW-1133">Transmembrane helix</keyword>
<evidence type="ECO:0000313" key="11">
    <source>
        <dbReference type="Proteomes" id="UP001219518"/>
    </source>
</evidence>
<organism evidence="10 11">
    <name type="scientific">Frankliniella fusca</name>
    <dbReference type="NCBI Taxonomy" id="407009"/>
    <lineage>
        <taxon>Eukaryota</taxon>
        <taxon>Metazoa</taxon>
        <taxon>Ecdysozoa</taxon>
        <taxon>Arthropoda</taxon>
        <taxon>Hexapoda</taxon>
        <taxon>Insecta</taxon>
        <taxon>Pterygota</taxon>
        <taxon>Neoptera</taxon>
        <taxon>Paraneoptera</taxon>
        <taxon>Thysanoptera</taxon>
        <taxon>Terebrantia</taxon>
        <taxon>Thripoidea</taxon>
        <taxon>Thripidae</taxon>
        <taxon>Frankliniella</taxon>
    </lineage>
</organism>
<evidence type="ECO:0000256" key="1">
    <source>
        <dbReference type="ARBA" id="ARBA00004323"/>
    </source>
</evidence>
<dbReference type="PANTHER" id="PTHR35259">
    <property type="entry name" value="BOMBESIN RECEPTOR-ACTIVATED PROTEIN C6ORF89"/>
    <property type="match status" value="1"/>
</dbReference>
<feature type="transmembrane region" description="Helical" evidence="9">
    <location>
        <begin position="78"/>
        <end position="96"/>
    </location>
</feature>
<accession>A0AAE1HU79</accession>
<sequence>MKPMERRKVSALSSYKDKLEKVRTFGLESKLSETEISSVMEQCMQSLIVKNCSKPKGKSSFAQIYACAIKTILFLKKVLFYVSSILVVILIMYVVLQHKPTQYFIQSKLQDFIYPGMKVLRKISLPIISLFPSLTGFYDESCLVVNPFFRVPDMPCPCEDVRVILNLTGEDIKREQYHSGIPFMIKVKRAEISLQELKALYGNHSSVFDRDASYLTISSPTNQNLKSTPAYLFESEWYSKEQSWNSTHVLWRCNRMEPTRLLRSCFGVPEKEPIYAAGVTIEKVVLMDGPRAPPYHLPTTEGTTVFIQQSMGSRMIVLNPANECKEKCSSVSVELPPKHILWFSWWYWRASSLPSPAASSVSVSYVGSYL</sequence>
<protein>
    <submittedName>
        <fullName evidence="10">Regulatory protein E2</fullName>
    </submittedName>
</protein>
<comment type="subcellular location">
    <subcellularLocation>
        <location evidence="2">Cytoplasm</location>
    </subcellularLocation>
    <subcellularLocation>
        <location evidence="1">Golgi apparatus membrane</location>
        <topology evidence="1">Single-pass type II membrane protein</topology>
    </subcellularLocation>
</comment>
<keyword evidence="4 9" id="KW-0812">Transmembrane</keyword>
<dbReference type="AlphaFoldDB" id="A0AAE1HU79"/>
<dbReference type="EMBL" id="JAHWGI010001289">
    <property type="protein sequence ID" value="KAK3927523.1"/>
    <property type="molecule type" value="Genomic_DNA"/>
</dbReference>
<keyword evidence="7" id="KW-0333">Golgi apparatus</keyword>
<evidence type="ECO:0000256" key="7">
    <source>
        <dbReference type="ARBA" id="ARBA00023034"/>
    </source>
</evidence>
<proteinExistence type="predicted"/>
<evidence type="ECO:0000256" key="6">
    <source>
        <dbReference type="ARBA" id="ARBA00022989"/>
    </source>
</evidence>
<comment type="caution">
    <text evidence="10">The sequence shown here is derived from an EMBL/GenBank/DDBJ whole genome shotgun (WGS) entry which is preliminary data.</text>
</comment>
<dbReference type="Proteomes" id="UP001219518">
    <property type="component" value="Unassembled WGS sequence"/>
</dbReference>
<evidence type="ECO:0000256" key="5">
    <source>
        <dbReference type="ARBA" id="ARBA00022968"/>
    </source>
</evidence>